<keyword evidence="2" id="KW-1185">Reference proteome</keyword>
<organism evidence="1 2">
    <name type="scientific">Mycena metata</name>
    <dbReference type="NCBI Taxonomy" id="1033252"/>
    <lineage>
        <taxon>Eukaryota</taxon>
        <taxon>Fungi</taxon>
        <taxon>Dikarya</taxon>
        <taxon>Basidiomycota</taxon>
        <taxon>Agaricomycotina</taxon>
        <taxon>Agaricomycetes</taxon>
        <taxon>Agaricomycetidae</taxon>
        <taxon>Agaricales</taxon>
        <taxon>Marasmiineae</taxon>
        <taxon>Mycenaceae</taxon>
        <taxon>Mycena</taxon>
    </lineage>
</organism>
<sequence>MTNTANPHFHLLKNRNPNKPLGALDGRVGAVVRIEGRSYYITTNTDYIPSLPLRENHSITLCKDYRFGEDDYTR</sequence>
<protein>
    <submittedName>
        <fullName evidence="1">Uncharacterized protein</fullName>
    </submittedName>
</protein>
<accession>A0AAD7HUL7</accession>
<dbReference type="EMBL" id="JARKIB010000170">
    <property type="protein sequence ID" value="KAJ7728739.1"/>
    <property type="molecule type" value="Genomic_DNA"/>
</dbReference>
<gene>
    <name evidence="1" type="ORF">B0H16DRAFT_1734512</name>
</gene>
<evidence type="ECO:0000313" key="2">
    <source>
        <dbReference type="Proteomes" id="UP001215598"/>
    </source>
</evidence>
<dbReference type="AlphaFoldDB" id="A0AAD7HUL7"/>
<name>A0AAD7HUL7_9AGAR</name>
<dbReference type="Proteomes" id="UP001215598">
    <property type="component" value="Unassembled WGS sequence"/>
</dbReference>
<evidence type="ECO:0000313" key="1">
    <source>
        <dbReference type="EMBL" id="KAJ7728739.1"/>
    </source>
</evidence>
<comment type="caution">
    <text evidence="1">The sequence shown here is derived from an EMBL/GenBank/DDBJ whole genome shotgun (WGS) entry which is preliminary data.</text>
</comment>
<reference evidence="1" key="1">
    <citation type="submission" date="2023-03" db="EMBL/GenBank/DDBJ databases">
        <title>Massive genome expansion in bonnet fungi (Mycena s.s.) driven by repeated elements and novel gene families across ecological guilds.</title>
        <authorList>
            <consortium name="Lawrence Berkeley National Laboratory"/>
            <person name="Harder C.B."/>
            <person name="Miyauchi S."/>
            <person name="Viragh M."/>
            <person name="Kuo A."/>
            <person name="Thoen E."/>
            <person name="Andreopoulos B."/>
            <person name="Lu D."/>
            <person name="Skrede I."/>
            <person name="Drula E."/>
            <person name="Henrissat B."/>
            <person name="Morin E."/>
            <person name="Kohler A."/>
            <person name="Barry K."/>
            <person name="LaButti K."/>
            <person name="Morin E."/>
            <person name="Salamov A."/>
            <person name="Lipzen A."/>
            <person name="Mereny Z."/>
            <person name="Hegedus B."/>
            <person name="Baldrian P."/>
            <person name="Stursova M."/>
            <person name="Weitz H."/>
            <person name="Taylor A."/>
            <person name="Grigoriev I.V."/>
            <person name="Nagy L.G."/>
            <person name="Martin F."/>
            <person name="Kauserud H."/>
        </authorList>
    </citation>
    <scope>NUCLEOTIDE SEQUENCE</scope>
    <source>
        <strain evidence="1">CBHHK182m</strain>
    </source>
</reference>
<proteinExistence type="predicted"/>